<sequence length="234" mass="24596">MALRLALASAAVCASAAAQPPADLRERLAACAACHGERGEGVDGSIYYPHLAGKPAGYLVEQLQAFRDGHRHYWQMVWLAQYMDDAYIAEIAAYYAAQPPHTRAADVTAAPLPPAVQARAEHLVRHGDAQAGIPACTACHGAALTGLEPAVPALVGLPQDYIVSQIGSWRDGTRRSKAPDCMAGIAAKLAPADIRILAQWLSHQSPGAHDRPAPAGSFVPPLACGDLPHAEVQP</sequence>
<dbReference type="InterPro" id="IPR050597">
    <property type="entry name" value="Cytochrome_c_Oxidase_Subunit"/>
</dbReference>
<keyword evidence="1 4" id="KW-0349">Heme</keyword>
<evidence type="ECO:0000256" key="4">
    <source>
        <dbReference type="PIRSR" id="PIRSR000005-1"/>
    </source>
</evidence>
<feature type="binding site" description="axial binding residue" evidence="5">
    <location>
        <position position="35"/>
    </location>
    <ligand>
        <name>heme c</name>
        <dbReference type="ChEBI" id="CHEBI:61717"/>
        <label>1</label>
    </ligand>
    <ligandPart>
        <name>Fe</name>
        <dbReference type="ChEBI" id="CHEBI:18248"/>
    </ligandPart>
</feature>
<protein>
    <submittedName>
        <fullName evidence="8">Cytochrome c4</fullName>
    </submittedName>
</protein>
<feature type="binding site" description="covalent" evidence="4">
    <location>
        <position position="136"/>
    </location>
    <ligand>
        <name>heme c</name>
        <dbReference type="ChEBI" id="CHEBI:61717"/>
        <label>2</label>
    </ligand>
</feature>
<feature type="binding site" description="covalent" evidence="4">
    <location>
        <position position="34"/>
    </location>
    <ligand>
        <name>heme c</name>
        <dbReference type="ChEBI" id="CHEBI:61717"/>
        <label>1</label>
    </ligand>
</feature>
<reference evidence="8 9" key="1">
    <citation type="submission" date="2016-04" db="EMBL/GenBank/DDBJ databases">
        <title>Complete genome sequence of Dokdonella koreensis DS-123T.</title>
        <authorList>
            <person name="Kim J.F."/>
            <person name="Lee H."/>
            <person name="Kwak M.-J."/>
        </authorList>
    </citation>
    <scope>NUCLEOTIDE SEQUENCE [LARGE SCALE GENOMIC DNA]</scope>
    <source>
        <strain evidence="8 9">DS-123</strain>
    </source>
</reference>
<dbReference type="GO" id="GO:0009055">
    <property type="term" value="F:electron transfer activity"/>
    <property type="evidence" value="ECO:0007669"/>
    <property type="project" value="InterPro"/>
</dbReference>
<evidence type="ECO:0000256" key="6">
    <source>
        <dbReference type="SAM" id="SignalP"/>
    </source>
</evidence>
<dbReference type="AlphaFoldDB" id="A0A160DUQ0"/>
<comment type="PTM">
    <text evidence="4">Binds 2 heme c groups covalently per subunit.</text>
</comment>
<feature type="binding site" description="covalent" evidence="4">
    <location>
        <position position="31"/>
    </location>
    <ligand>
        <name>heme c</name>
        <dbReference type="ChEBI" id="CHEBI:61717"/>
        <label>1</label>
    </ligand>
</feature>
<dbReference type="Pfam" id="PF00034">
    <property type="entry name" value="Cytochrom_C"/>
    <property type="match status" value="1"/>
</dbReference>
<dbReference type="GO" id="GO:0020037">
    <property type="term" value="F:heme binding"/>
    <property type="evidence" value="ECO:0007669"/>
    <property type="project" value="InterPro"/>
</dbReference>
<feature type="binding site" description="axial binding residue" evidence="5">
    <location>
        <position position="140"/>
    </location>
    <ligand>
        <name>heme c</name>
        <dbReference type="ChEBI" id="CHEBI:61717"/>
        <label>2</label>
    </ligand>
    <ligandPart>
        <name>Fe</name>
        <dbReference type="ChEBI" id="CHEBI:18248"/>
    </ligandPart>
</feature>
<dbReference type="PROSITE" id="PS51007">
    <property type="entry name" value="CYTC"/>
    <property type="match status" value="2"/>
</dbReference>
<feature type="domain" description="Cytochrome c" evidence="7">
    <location>
        <begin position="15"/>
        <end position="99"/>
    </location>
</feature>
<dbReference type="KEGG" id="dko:I596_1786"/>
<dbReference type="GO" id="GO:0042597">
    <property type="term" value="C:periplasmic space"/>
    <property type="evidence" value="ECO:0007669"/>
    <property type="project" value="InterPro"/>
</dbReference>
<evidence type="ECO:0000313" key="9">
    <source>
        <dbReference type="Proteomes" id="UP000076830"/>
    </source>
</evidence>
<dbReference type="InterPro" id="IPR009056">
    <property type="entry name" value="Cyt_c-like_dom"/>
</dbReference>
<dbReference type="Gene3D" id="1.10.760.10">
    <property type="entry name" value="Cytochrome c-like domain"/>
    <property type="match status" value="2"/>
</dbReference>
<feature type="binding site" description="axial binding residue" evidence="5">
    <location>
        <position position="182"/>
    </location>
    <ligand>
        <name>heme c</name>
        <dbReference type="ChEBI" id="CHEBI:61717"/>
        <label>2</label>
    </ligand>
    <ligandPart>
        <name>Fe</name>
        <dbReference type="ChEBI" id="CHEBI:18248"/>
    </ligandPart>
</feature>
<dbReference type="InterPro" id="IPR036909">
    <property type="entry name" value="Cyt_c-like_dom_sf"/>
</dbReference>
<gene>
    <name evidence="8" type="ORF">I596_1786</name>
</gene>
<feature type="domain" description="Cytochrome c" evidence="7">
    <location>
        <begin position="115"/>
        <end position="205"/>
    </location>
</feature>
<dbReference type="Proteomes" id="UP000076830">
    <property type="component" value="Chromosome"/>
</dbReference>
<evidence type="ECO:0000256" key="5">
    <source>
        <dbReference type="PIRSR" id="PIRSR000005-2"/>
    </source>
</evidence>
<dbReference type="OrthoDB" id="9773456at2"/>
<proteinExistence type="predicted"/>
<evidence type="ECO:0000256" key="2">
    <source>
        <dbReference type="ARBA" id="ARBA00022723"/>
    </source>
</evidence>
<evidence type="ECO:0000313" key="8">
    <source>
        <dbReference type="EMBL" id="ANB17810.1"/>
    </source>
</evidence>
<keyword evidence="6" id="KW-0732">Signal</keyword>
<dbReference type="PANTHER" id="PTHR33751:SF11">
    <property type="entry name" value="BLL4483 PROTEIN"/>
    <property type="match status" value="1"/>
</dbReference>
<evidence type="ECO:0000259" key="7">
    <source>
        <dbReference type="PROSITE" id="PS51007"/>
    </source>
</evidence>
<keyword evidence="9" id="KW-1185">Reference proteome</keyword>
<organism evidence="8 9">
    <name type="scientific">Dokdonella koreensis DS-123</name>
    <dbReference type="NCBI Taxonomy" id="1300342"/>
    <lineage>
        <taxon>Bacteria</taxon>
        <taxon>Pseudomonadati</taxon>
        <taxon>Pseudomonadota</taxon>
        <taxon>Gammaproteobacteria</taxon>
        <taxon>Lysobacterales</taxon>
        <taxon>Rhodanobacteraceae</taxon>
        <taxon>Dokdonella</taxon>
    </lineage>
</organism>
<feature type="chain" id="PRO_5007813469" evidence="6">
    <location>
        <begin position="19"/>
        <end position="234"/>
    </location>
</feature>
<dbReference type="STRING" id="1300342.I596_1786"/>
<dbReference type="PIRSF" id="PIRSF000005">
    <property type="entry name" value="Cytochrome_c4"/>
    <property type="match status" value="1"/>
</dbReference>
<keyword evidence="3 5" id="KW-0408">Iron</keyword>
<evidence type="ECO:0000256" key="1">
    <source>
        <dbReference type="ARBA" id="ARBA00022617"/>
    </source>
</evidence>
<dbReference type="InterPro" id="IPR024167">
    <property type="entry name" value="Cytochrome_c4-like"/>
</dbReference>
<dbReference type="EMBL" id="CP015249">
    <property type="protein sequence ID" value="ANB17810.1"/>
    <property type="molecule type" value="Genomic_DNA"/>
</dbReference>
<dbReference type="GO" id="GO:0005506">
    <property type="term" value="F:iron ion binding"/>
    <property type="evidence" value="ECO:0007669"/>
    <property type="project" value="InterPro"/>
</dbReference>
<name>A0A160DUQ0_9GAMM</name>
<evidence type="ECO:0000256" key="3">
    <source>
        <dbReference type="ARBA" id="ARBA00023004"/>
    </source>
</evidence>
<dbReference type="SUPFAM" id="SSF46626">
    <property type="entry name" value="Cytochrome c"/>
    <property type="match status" value="2"/>
</dbReference>
<keyword evidence="2 5" id="KW-0479">Metal-binding</keyword>
<feature type="binding site" description="covalent" evidence="4">
    <location>
        <position position="139"/>
    </location>
    <ligand>
        <name>heme c</name>
        <dbReference type="ChEBI" id="CHEBI:61717"/>
        <label>2</label>
    </ligand>
</feature>
<accession>A0A160DUQ0</accession>
<feature type="binding site" description="axial binding residue" evidence="5">
    <location>
        <position position="76"/>
    </location>
    <ligand>
        <name>heme c</name>
        <dbReference type="ChEBI" id="CHEBI:61717"/>
        <label>1</label>
    </ligand>
    <ligandPart>
        <name>Fe</name>
        <dbReference type="ChEBI" id="CHEBI:18248"/>
    </ligandPart>
</feature>
<feature type="signal peptide" evidence="6">
    <location>
        <begin position="1"/>
        <end position="18"/>
    </location>
</feature>
<dbReference type="PANTHER" id="PTHR33751">
    <property type="entry name" value="CBB3-TYPE CYTOCHROME C OXIDASE SUBUNIT FIXP"/>
    <property type="match status" value="1"/>
</dbReference>